<proteinExistence type="predicted"/>
<dbReference type="AlphaFoldDB" id="A0AAD2BR58"/>
<dbReference type="RefSeq" id="WP_012436186.1">
    <property type="nucleotide sequence ID" value="NZ_CATZAZ010000003.1"/>
</dbReference>
<sequence length="104" mass="11553">MSNKYKVEIFSVNKKDWKFDGKEGTSYTAQMLVKSARDEDGKVIEEVFVARKKLPEQFINIPTPAEYVIELAPFADGNGNLDFRITSLVPLQKMPVAKAAAAAS</sequence>
<reference evidence="1" key="1">
    <citation type="submission" date="2023-07" db="EMBL/GenBank/DDBJ databases">
        <authorList>
            <person name="Peeters C."/>
        </authorList>
    </citation>
    <scope>NUCLEOTIDE SEQUENCE</scope>
    <source>
        <strain evidence="1">R-77560</strain>
    </source>
</reference>
<dbReference type="EMBL" id="CATZAZ010000003">
    <property type="protein sequence ID" value="CAJ0790284.1"/>
    <property type="molecule type" value="Genomic_DNA"/>
</dbReference>
<evidence type="ECO:0000313" key="2">
    <source>
        <dbReference type="Proteomes" id="UP001189756"/>
    </source>
</evidence>
<name>A0AAD2BR58_9RALS</name>
<gene>
    <name evidence="1" type="ORF">R77560_01988</name>
</gene>
<protein>
    <submittedName>
        <fullName evidence="1">Uncharacterized protein</fullName>
    </submittedName>
</protein>
<organism evidence="1 2">
    <name type="scientific">Ralstonia thomasii</name>
    <dbReference type="NCBI Taxonomy" id="3058596"/>
    <lineage>
        <taxon>Bacteria</taxon>
        <taxon>Pseudomonadati</taxon>
        <taxon>Pseudomonadota</taxon>
        <taxon>Betaproteobacteria</taxon>
        <taxon>Burkholderiales</taxon>
        <taxon>Burkholderiaceae</taxon>
        <taxon>Ralstonia</taxon>
    </lineage>
</organism>
<dbReference type="Proteomes" id="UP001189756">
    <property type="component" value="Unassembled WGS sequence"/>
</dbReference>
<comment type="caution">
    <text evidence="1">The sequence shown here is derived from an EMBL/GenBank/DDBJ whole genome shotgun (WGS) entry which is preliminary data.</text>
</comment>
<accession>A0AAD2BR58</accession>
<evidence type="ECO:0000313" key="1">
    <source>
        <dbReference type="EMBL" id="CAJ0790284.1"/>
    </source>
</evidence>